<dbReference type="Proteomes" id="UP000288587">
    <property type="component" value="Unassembled WGS sequence"/>
</dbReference>
<name>A0A437LH91_9BURK</name>
<dbReference type="OrthoDB" id="9788272at2"/>
<organism evidence="2 3">
    <name type="scientific">Inhella crocodyli</name>
    <dbReference type="NCBI Taxonomy" id="2499851"/>
    <lineage>
        <taxon>Bacteria</taxon>
        <taxon>Pseudomonadati</taxon>
        <taxon>Pseudomonadota</taxon>
        <taxon>Betaproteobacteria</taxon>
        <taxon>Burkholderiales</taxon>
        <taxon>Sphaerotilaceae</taxon>
        <taxon>Inhella</taxon>
    </lineage>
</organism>
<evidence type="ECO:0000313" key="3">
    <source>
        <dbReference type="Proteomes" id="UP000288587"/>
    </source>
</evidence>
<protein>
    <submittedName>
        <fullName evidence="2">Nucleotidyltransferase family protein</fullName>
    </submittedName>
</protein>
<dbReference type="Pfam" id="PF00483">
    <property type="entry name" value="NTP_transferase"/>
    <property type="match status" value="1"/>
</dbReference>
<keyword evidence="2" id="KW-0808">Transferase</keyword>
<dbReference type="CDD" id="cd06422">
    <property type="entry name" value="NTP_transferase_like_1"/>
    <property type="match status" value="1"/>
</dbReference>
<sequence length="240" mass="25590">MRPPKALILCAGRGERLRPHTDHTPKPLLPVRGQPLVVWHLQALAAAGVREVVINTAWLAEAFEPALGDGSRWGLRLRYSHEAAYGGALETAGGMATALPGLVEQPDDPFWVVSGDVFIPGFDFPAAAVAAFAARPERLAQLWLAPNAPHHPQGDFGIDAEGLACSRAQGFEGPCLTWASVGLFRAGLVAGVRPGQRQALRPCLEAAIAQDRVGAQRLETPWVDVGTPERWQALNDGALA</sequence>
<evidence type="ECO:0000259" key="1">
    <source>
        <dbReference type="Pfam" id="PF00483"/>
    </source>
</evidence>
<accession>A0A437LH91</accession>
<dbReference type="InterPro" id="IPR029044">
    <property type="entry name" value="Nucleotide-diphossugar_trans"/>
</dbReference>
<dbReference type="InterPro" id="IPR050486">
    <property type="entry name" value="Mannose-1P_guanyltransferase"/>
</dbReference>
<evidence type="ECO:0000313" key="2">
    <source>
        <dbReference type="EMBL" id="RVT84741.1"/>
    </source>
</evidence>
<dbReference type="PANTHER" id="PTHR22572">
    <property type="entry name" value="SUGAR-1-PHOSPHATE GUANYL TRANSFERASE"/>
    <property type="match status" value="1"/>
</dbReference>
<keyword evidence="3" id="KW-1185">Reference proteome</keyword>
<reference evidence="2 3" key="1">
    <citation type="submission" date="2019-01" db="EMBL/GenBank/DDBJ databases">
        <authorList>
            <person name="Chen W.-M."/>
        </authorList>
    </citation>
    <scope>NUCLEOTIDE SEQUENCE [LARGE SCALE GENOMIC DNA]</scope>
    <source>
        <strain evidence="2 3">CCP-18</strain>
    </source>
</reference>
<dbReference type="Gene3D" id="3.90.550.10">
    <property type="entry name" value="Spore Coat Polysaccharide Biosynthesis Protein SpsA, Chain A"/>
    <property type="match status" value="1"/>
</dbReference>
<dbReference type="EMBL" id="SACM01000003">
    <property type="protein sequence ID" value="RVT84741.1"/>
    <property type="molecule type" value="Genomic_DNA"/>
</dbReference>
<dbReference type="InterPro" id="IPR005835">
    <property type="entry name" value="NTP_transferase_dom"/>
</dbReference>
<dbReference type="SUPFAM" id="SSF53448">
    <property type="entry name" value="Nucleotide-diphospho-sugar transferases"/>
    <property type="match status" value="1"/>
</dbReference>
<dbReference type="AlphaFoldDB" id="A0A437LH91"/>
<feature type="domain" description="Nucleotidyl transferase" evidence="1">
    <location>
        <begin position="5"/>
        <end position="141"/>
    </location>
</feature>
<dbReference type="RefSeq" id="WP_127683143.1">
    <property type="nucleotide sequence ID" value="NZ_SACM01000003.1"/>
</dbReference>
<gene>
    <name evidence="2" type="ORF">EOD73_11465</name>
</gene>
<dbReference type="GO" id="GO:0016740">
    <property type="term" value="F:transferase activity"/>
    <property type="evidence" value="ECO:0007669"/>
    <property type="project" value="UniProtKB-KW"/>
</dbReference>
<proteinExistence type="predicted"/>
<comment type="caution">
    <text evidence="2">The sequence shown here is derived from an EMBL/GenBank/DDBJ whole genome shotgun (WGS) entry which is preliminary data.</text>
</comment>